<dbReference type="GO" id="GO:0009733">
    <property type="term" value="P:response to auxin"/>
    <property type="evidence" value="ECO:0007669"/>
    <property type="project" value="InterPro"/>
</dbReference>
<gene>
    <name evidence="2" type="ORF">Acr_11g0015140</name>
</gene>
<dbReference type="Pfam" id="PF02519">
    <property type="entry name" value="Auxin_inducible"/>
    <property type="match status" value="1"/>
</dbReference>
<dbReference type="PANTHER" id="PTHR31374:SF32">
    <property type="entry name" value="SAUR FAMILY PROTEIN"/>
    <property type="match status" value="1"/>
</dbReference>
<proteinExistence type="inferred from homology"/>
<evidence type="ECO:0000313" key="3">
    <source>
        <dbReference type="Proteomes" id="UP000585474"/>
    </source>
</evidence>
<reference evidence="2 3" key="1">
    <citation type="submission" date="2019-07" db="EMBL/GenBank/DDBJ databases">
        <title>De Novo Assembly of kiwifruit Actinidia rufa.</title>
        <authorList>
            <person name="Sugita-Konishi S."/>
            <person name="Sato K."/>
            <person name="Mori E."/>
            <person name="Abe Y."/>
            <person name="Kisaki G."/>
            <person name="Hamano K."/>
            <person name="Suezawa K."/>
            <person name="Otani M."/>
            <person name="Fukuda T."/>
            <person name="Manabe T."/>
            <person name="Gomi K."/>
            <person name="Tabuchi M."/>
            <person name="Akimitsu K."/>
            <person name="Kataoka I."/>
        </authorList>
    </citation>
    <scope>NUCLEOTIDE SEQUENCE [LARGE SCALE GENOMIC DNA]</scope>
    <source>
        <strain evidence="3">cv. Fuchu</strain>
    </source>
</reference>
<dbReference type="InterPro" id="IPR003676">
    <property type="entry name" value="SAUR_fam"/>
</dbReference>
<sequence length="177" mass="20029">MGAKTSKLSEIVAFPRASPPVTPKGYIPISVGMNNESKRFMVHTKALGDADFLELLCRSAEEYGFYNEGILRIPYEANAFEELMIRGSKQKIFRMSDTDFDLATQVNHLRHFPGSVGKFTYPSRSHETHENKGMSADILGTPKEYNSTWTSLVCPSLTRVNLFYIPSYYLTVIQVEM</sequence>
<name>A0A7J0FEV8_9ERIC</name>
<dbReference type="EMBL" id="BJWL01000011">
    <property type="protein sequence ID" value="GFY97208.1"/>
    <property type="molecule type" value="Genomic_DNA"/>
</dbReference>
<protein>
    <recommendedName>
        <fullName evidence="4">SAUR-like auxin-responsive protein family</fullName>
    </recommendedName>
</protein>
<comment type="caution">
    <text evidence="2">The sequence shown here is derived from an EMBL/GenBank/DDBJ whole genome shotgun (WGS) entry which is preliminary data.</text>
</comment>
<organism evidence="2 3">
    <name type="scientific">Actinidia rufa</name>
    <dbReference type="NCBI Taxonomy" id="165716"/>
    <lineage>
        <taxon>Eukaryota</taxon>
        <taxon>Viridiplantae</taxon>
        <taxon>Streptophyta</taxon>
        <taxon>Embryophyta</taxon>
        <taxon>Tracheophyta</taxon>
        <taxon>Spermatophyta</taxon>
        <taxon>Magnoliopsida</taxon>
        <taxon>eudicotyledons</taxon>
        <taxon>Gunneridae</taxon>
        <taxon>Pentapetalae</taxon>
        <taxon>asterids</taxon>
        <taxon>Ericales</taxon>
        <taxon>Actinidiaceae</taxon>
        <taxon>Actinidia</taxon>
    </lineage>
</organism>
<dbReference type="AlphaFoldDB" id="A0A7J0FEV8"/>
<evidence type="ECO:0000256" key="1">
    <source>
        <dbReference type="ARBA" id="ARBA00006974"/>
    </source>
</evidence>
<comment type="similarity">
    <text evidence="1">Belongs to the ARG7 family.</text>
</comment>
<keyword evidence="3" id="KW-1185">Reference proteome</keyword>
<dbReference type="PANTHER" id="PTHR31374">
    <property type="entry name" value="AUXIN-INDUCED PROTEIN-LIKE-RELATED"/>
    <property type="match status" value="1"/>
</dbReference>
<accession>A0A7J0FEV8</accession>
<dbReference type="Proteomes" id="UP000585474">
    <property type="component" value="Unassembled WGS sequence"/>
</dbReference>
<dbReference type="OrthoDB" id="754837at2759"/>
<evidence type="ECO:0008006" key="4">
    <source>
        <dbReference type="Google" id="ProtNLM"/>
    </source>
</evidence>
<evidence type="ECO:0000313" key="2">
    <source>
        <dbReference type="EMBL" id="GFY97208.1"/>
    </source>
</evidence>